<evidence type="ECO:0000313" key="2">
    <source>
        <dbReference type="EMBL" id="MBS9720153.1"/>
    </source>
</evidence>
<name>A0ABS5RSX9_9HYPH</name>
<dbReference type="Proteomes" id="UP001297272">
    <property type="component" value="Unassembled WGS sequence"/>
</dbReference>
<comment type="caution">
    <text evidence="2">The sequence shown here is derived from an EMBL/GenBank/DDBJ whole genome shotgun (WGS) entry which is preliminary data.</text>
</comment>
<organism evidence="2 3">
    <name type="scientific">Tianweitania aestuarii</name>
    <dbReference type="NCBI Taxonomy" id="2814886"/>
    <lineage>
        <taxon>Bacteria</taxon>
        <taxon>Pseudomonadati</taxon>
        <taxon>Pseudomonadota</taxon>
        <taxon>Alphaproteobacteria</taxon>
        <taxon>Hyphomicrobiales</taxon>
        <taxon>Phyllobacteriaceae</taxon>
        <taxon>Tianweitania</taxon>
    </lineage>
</organism>
<dbReference type="RefSeq" id="WP_213983708.1">
    <property type="nucleotide sequence ID" value="NZ_JAFMNX010000001.1"/>
</dbReference>
<keyword evidence="3" id="KW-1185">Reference proteome</keyword>
<evidence type="ECO:0000259" key="1">
    <source>
        <dbReference type="Pfam" id="PF21834"/>
    </source>
</evidence>
<evidence type="ECO:0000313" key="3">
    <source>
        <dbReference type="Proteomes" id="UP001297272"/>
    </source>
</evidence>
<sequence length="79" mass="8911">MMRYYFDLRDGDSSLVDHVGLELANLDAAKMEASDRLTSFVKPYVKGGERRATAIEIRAGNRLVFTFKIILEKGSSGRR</sequence>
<proteinExistence type="predicted"/>
<feature type="domain" description="DUF6894" evidence="1">
    <location>
        <begin position="3"/>
        <end position="66"/>
    </location>
</feature>
<protein>
    <recommendedName>
        <fullName evidence="1">DUF6894 domain-containing protein</fullName>
    </recommendedName>
</protein>
<gene>
    <name evidence="2" type="ORF">JYU29_05565</name>
</gene>
<dbReference type="InterPro" id="IPR054189">
    <property type="entry name" value="DUF6894"/>
</dbReference>
<reference evidence="2 3" key="1">
    <citation type="submission" date="2021-03" db="EMBL/GenBank/DDBJ databases">
        <title>Tianweitania aestuarii sp. nov., isolated from a tidal flat.</title>
        <authorList>
            <person name="Park S."/>
            <person name="Yoon J.-H."/>
        </authorList>
    </citation>
    <scope>NUCLEOTIDE SEQUENCE [LARGE SCALE GENOMIC DNA]</scope>
    <source>
        <strain evidence="2 3">BSSL-BM11</strain>
    </source>
</reference>
<dbReference type="EMBL" id="JAFMNX010000001">
    <property type="protein sequence ID" value="MBS9720153.1"/>
    <property type="molecule type" value="Genomic_DNA"/>
</dbReference>
<dbReference type="Pfam" id="PF21834">
    <property type="entry name" value="DUF6894"/>
    <property type="match status" value="1"/>
</dbReference>
<accession>A0ABS5RSX9</accession>